<feature type="coiled-coil region" evidence="1">
    <location>
        <begin position="433"/>
        <end position="464"/>
    </location>
</feature>
<dbReference type="EMBL" id="HBNR01063695">
    <property type="protein sequence ID" value="CAE4634393.1"/>
    <property type="molecule type" value="Transcribed_RNA"/>
</dbReference>
<feature type="region of interest" description="Disordered" evidence="2">
    <location>
        <begin position="518"/>
        <end position="545"/>
    </location>
</feature>
<sequence length="697" mass="76427">MAVTSSTCRAAPPATRAVRAPRRAATSQGRADPQKDATNLDSGYQQYMNQYAGGHGSAASEGQKGGYGRQYMHQYADQYMSKYAPAYQKYYQQYAGGKHQGAAEAEEEKVEPKEEDEHKEAAHEEKAAEHKADAAHEEDAPKAETAKDAAEPALLAESAPAAAVAPLVLASAANATELKQEAEDAVHRMDALEQALKRSERDHGALQRAAAADANALVDRQRTALRSVLSDFRNCSGTPKACEEKAREAIEQLRRRGEQSLHDEEKAARGAARQAAKKGQAAIRTMAEDVRRRTDALARADGGSREAAGLASRLNRRAQDTASRAERHIEKLARMREDVFRHHCERAEERLKHEVRMPEALTSEQPSKPAADVEGDAAAAPSLLLARTPGKEQPAAQQEQPAAKPEEKVEHKQDAAHKEEAEHKADAVHKEVAHKARKNVTRLREEAEAAVQHLEAVEQDLKREAAGEAAARRAALADAEAVVEHQKQAVHGIVEAFQSCSGPAAACAERARRAIEDVRRQGRRRPHEQQKGASAAARRAAREAEKTVREMVAEVRQRSDALVRAAPESREAVAYADRVNRRAQDAAEKAERHIEKLARQREEAFRHEGKLAEEKLKREVREPREVAVALSRGRQEERRQHHLRGEALAAVQAEISRGNTWAVLTVAAALALLVGHAALRLRRRPSAAVLMPDDVLG</sequence>
<evidence type="ECO:0000256" key="2">
    <source>
        <dbReference type="SAM" id="MobiDB-lite"/>
    </source>
</evidence>
<organism evidence="3">
    <name type="scientific">Alexandrium monilatum</name>
    <dbReference type="NCBI Taxonomy" id="311494"/>
    <lineage>
        <taxon>Eukaryota</taxon>
        <taxon>Sar</taxon>
        <taxon>Alveolata</taxon>
        <taxon>Dinophyceae</taxon>
        <taxon>Gonyaulacales</taxon>
        <taxon>Pyrocystaceae</taxon>
        <taxon>Alexandrium</taxon>
    </lineage>
</organism>
<reference evidence="3" key="1">
    <citation type="submission" date="2021-01" db="EMBL/GenBank/DDBJ databases">
        <authorList>
            <person name="Corre E."/>
            <person name="Pelletier E."/>
            <person name="Niang G."/>
            <person name="Scheremetjew M."/>
            <person name="Finn R."/>
            <person name="Kale V."/>
            <person name="Holt S."/>
            <person name="Cochrane G."/>
            <person name="Meng A."/>
            <person name="Brown T."/>
            <person name="Cohen L."/>
        </authorList>
    </citation>
    <scope>NUCLEOTIDE SEQUENCE</scope>
    <source>
        <strain evidence="3">CCMP3105</strain>
    </source>
</reference>
<dbReference type="AlphaFoldDB" id="A0A7S4S6R3"/>
<feature type="compositionally biased region" description="Basic and acidic residues" evidence="2">
    <location>
        <begin position="254"/>
        <end position="268"/>
    </location>
</feature>
<feature type="region of interest" description="Disordered" evidence="2">
    <location>
        <begin position="254"/>
        <end position="275"/>
    </location>
</feature>
<feature type="compositionally biased region" description="Basic and acidic residues" evidence="2">
    <location>
        <begin position="404"/>
        <end position="427"/>
    </location>
</feature>
<evidence type="ECO:0000313" key="3">
    <source>
        <dbReference type="EMBL" id="CAE4634393.1"/>
    </source>
</evidence>
<feature type="compositionally biased region" description="Low complexity" evidence="2">
    <location>
        <begin position="391"/>
        <end position="403"/>
    </location>
</feature>
<accession>A0A7S4S6R3</accession>
<feature type="coiled-coil region" evidence="1">
    <location>
        <begin position="175"/>
        <end position="209"/>
    </location>
</feature>
<feature type="compositionally biased region" description="Basic and acidic residues" evidence="2">
    <location>
        <begin position="110"/>
        <end position="150"/>
    </location>
</feature>
<feature type="region of interest" description="Disordered" evidence="2">
    <location>
        <begin position="355"/>
        <end position="375"/>
    </location>
</feature>
<gene>
    <name evidence="3" type="ORF">AMON00008_LOCUS44955</name>
</gene>
<keyword evidence="1" id="KW-0175">Coiled coil</keyword>
<feature type="region of interest" description="Disordered" evidence="2">
    <location>
        <begin position="1"/>
        <end position="66"/>
    </location>
</feature>
<proteinExistence type="predicted"/>
<name>A0A7S4S6R3_9DINO</name>
<feature type="compositionally biased region" description="Low complexity" evidence="2">
    <location>
        <begin position="9"/>
        <end position="26"/>
    </location>
</feature>
<protein>
    <submittedName>
        <fullName evidence="3">Uncharacterized protein</fullName>
    </submittedName>
</protein>
<feature type="region of interest" description="Disordered" evidence="2">
    <location>
        <begin position="389"/>
        <end position="427"/>
    </location>
</feature>
<feature type="compositionally biased region" description="Polar residues" evidence="2">
    <location>
        <begin position="36"/>
        <end position="49"/>
    </location>
</feature>
<feature type="region of interest" description="Disordered" evidence="2">
    <location>
        <begin position="295"/>
        <end position="324"/>
    </location>
</feature>
<evidence type="ECO:0000256" key="1">
    <source>
        <dbReference type="SAM" id="Coils"/>
    </source>
</evidence>
<feature type="compositionally biased region" description="Basic and acidic residues" evidence="2">
    <location>
        <begin position="295"/>
        <end position="304"/>
    </location>
</feature>
<feature type="region of interest" description="Disordered" evidence="2">
    <location>
        <begin position="95"/>
        <end position="154"/>
    </location>
</feature>